<comment type="similarity">
    <text evidence="2 8">Belongs to the small Tim family.</text>
</comment>
<dbReference type="GO" id="GO:0015031">
    <property type="term" value="P:protein transport"/>
    <property type="evidence" value="ECO:0007669"/>
    <property type="project" value="UniProtKB-KW"/>
</dbReference>
<keyword evidence="8" id="KW-0813">Transport</keyword>
<keyword evidence="8" id="KW-0496">Mitochondrion</keyword>
<gene>
    <name evidence="10" type="ORF">N7532_007436</name>
</gene>
<dbReference type="InterPro" id="IPR004217">
    <property type="entry name" value="Tim10-like"/>
</dbReference>
<dbReference type="RefSeq" id="XP_056473295.1">
    <property type="nucleotide sequence ID" value="XM_056619929.1"/>
</dbReference>
<comment type="caution">
    <text evidence="10">The sequence shown here is derived from an EMBL/GenBank/DDBJ whole genome shotgun (WGS) entry which is preliminary data.</text>
</comment>
<proteinExistence type="inferred from homology"/>
<accession>A0A9W9K708</accession>
<evidence type="ECO:0000256" key="5">
    <source>
        <dbReference type="ARBA" id="ARBA00023010"/>
    </source>
</evidence>
<dbReference type="AlphaFoldDB" id="A0A9W9K708"/>
<evidence type="ECO:0000259" key="9">
    <source>
        <dbReference type="Pfam" id="PF02953"/>
    </source>
</evidence>
<dbReference type="Gene3D" id="1.10.287.810">
    <property type="entry name" value="Mitochondrial import inner membrane translocase subunit tim13 like domains"/>
    <property type="match status" value="1"/>
</dbReference>
<dbReference type="GeneID" id="81358908"/>
<keyword evidence="3 8" id="KW-0999">Mitochondrion inner membrane</keyword>
<feature type="domain" description="Tim10-like" evidence="9">
    <location>
        <begin position="23"/>
        <end position="85"/>
    </location>
</feature>
<evidence type="ECO:0000256" key="8">
    <source>
        <dbReference type="RuleBase" id="RU367043"/>
    </source>
</evidence>
<evidence type="ECO:0000256" key="4">
    <source>
        <dbReference type="ARBA" id="ARBA00022927"/>
    </source>
</evidence>
<comment type="subunit">
    <text evidence="8">Heterohexamer.</text>
</comment>
<comment type="function">
    <text evidence="8">Mitochondrial intermembrane chaperone that participates in the import and insertion of some multi-pass transmembrane proteins into the mitochondrial inner membrane. Also required for the transfer of beta-barrel precursors from the TOM complex to the sorting and assembly machinery (SAM complex) of the outer membrane. Acts as a chaperone-like protein that protects the hydrophobic precursors from aggregation and guide them through the mitochondrial intermembrane space.</text>
</comment>
<evidence type="ECO:0000256" key="2">
    <source>
        <dbReference type="ARBA" id="ARBA00006720"/>
    </source>
</evidence>
<sequence>MDPQTQMDISNLSDADKQDLSKILQNEAQKTNIQQNVHQLNDICFKKCVTSRPISGTLDRSEEACAQNCVERWMDTQFSVLKKLESMQK</sequence>
<dbReference type="InterPro" id="IPR035427">
    <property type="entry name" value="Tim10-like_dom_sf"/>
</dbReference>
<evidence type="ECO:0000313" key="11">
    <source>
        <dbReference type="Proteomes" id="UP001149074"/>
    </source>
</evidence>
<evidence type="ECO:0000256" key="1">
    <source>
        <dbReference type="ARBA" id="ARBA00004137"/>
    </source>
</evidence>
<keyword evidence="11" id="KW-1185">Reference proteome</keyword>
<evidence type="ECO:0000256" key="3">
    <source>
        <dbReference type="ARBA" id="ARBA00022792"/>
    </source>
</evidence>
<comment type="domain">
    <text evidence="8">The twin CX3C motif contains 4 conserved Cys residues that form 2 disulfide bonds in the mitochondrial intermembrane space.</text>
</comment>
<protein>
    <recommendedName>
        <fullName evidence="8">Mitochondrial import inner membrane translocase subunit</fullName>
    </recommendedName>
</protein>
<dbReference type="OrthoDB" id="344165at2759"/>
<evidence type="ECO:0000256" key="6">
    <source>
        <dbReference type="ARBA" id="ARBA00023157"/>
    </source>
</evidence>
<dbReference type="Proteomes" id="UP001149074">
    <property type="component" value="Unassembled WGS sequence"/>
</dbReference>
<reference evidence="10" key="1">
    <citation type="submission" date="2022-11" db="EMBL/GenBank/DDBJ databases">
        <authorList>
            <person name="Petersen C."/>
        </authorList>
    </citation>
    <scope>NUCLEOTIDE SEQUENCE</scope>
    <source>
        <strain evidence="10">IBT 30761</strain>
    </source>
</reference>
<dbReference type="Pfam" id="PF02953">
    <property type="entry name" value="zf-Tim10_DDP"/>
    <property type="match status" value="1"/>
</dbReference>
<dbReference type="SUPFAM" id="SSF144122">
    <property type="entry name" value="Tim10-like"/>
    <property type="match status" value="1"/>
</dbReference>
<keyword evidence="5 8" id="KW-0811">Translocation</keyword>
<name>A0A9W9K708_9EURO</name>
<comment type="subcellular location">
    <subcellularLocation>
        <location evidence="1 8">Mitochondrion inner membrane</location>
        <topology evidence="1 8">Peripheral membrane protein</topology>
        <orientation evidence="1 8">Intermembrane side</orientation>
    </subcellularLocation>
</comment>
<dbReference type="EMBL" id="JAPQKI010000006">
    <property type="protein sequence ID" value="KAJ5095145.1"/>
    <property type="molecule type" value="Genomic_DNA"/>
</dbReference>
<organism evidence="10 11">
    <name type="scientific">Penicillium argentinense</name>
    <dbReference type="NCBI Taxonomy" id="1131581"/>
    <lineage>
        <taxon>Eukaryota</taxon>
        <taxon>Fungi</taxon>
        <taxon>Dikarya</taxon>
        <taxon>Ascomycota</taxon>
        <taxon>Pezizomycotina</taxon>
        <taxon>Eurotiomycetes</taxon>
        <taxon>Eurotiomycetidae</taxon>
        <taxon>Eurotiales</taxon>
        <taxon>Aspergillaceae</taxon>
        <taxon>Penicillium</taxon>
    </lineage>
</organism>
<keyword evidence="3 8" id="KW-0472">Membrane</keyword>
<keyword evidence="7 8" id="KW-0143">Chaperone</keyword>
<keyword evidence="6 8" id="KW-1015">Disulfide bond</keyword>
<evidence type="ECO:0000313" key="10">
    <source>
        <dbReference type="EMBL" id="KAJ5095145.1"/>
    </source>
</evidence>
<evidence type="ECO:0000256" key="7">
    <source>
        <dbReference type="ARBA" id="ARBA00023186"/>
    </source>
</evidence>
<reference evidence="10" key="2">
    <citation type="journal article" date="2023" name="IMA Fungus">
        <title>Comparative genomic study of the Penicillium genus elucidates a diverse pangenome and 15 lateral gene transfer events.</title>
        <authorList>
            <person name="Petersen C."/>
            <person name="Sorensen T."/>
            <person name="Nielsen M.R."/>
            <person name="Sondergaard T.E."/>
            <person name="Sorensen J.L."/>
            <person name="Fitzpatrick D.A."/>
            <person name="Frisvad J.C."/>
            <person name="Nielsen K.L."/>
        </authorList>
    </citation>
    <scope>NUCLEOTIDE SEQUENCE</scope>
    <source>
        <strain evidence="10">IBT 30761</strain>
    </source>
</reference>
<dbReference type="GO" id="GO:0005743">
    <property type="term" value="C:mitochondrial inner membrane"/>
    <property type="evidence" value="ECO:0007669"/>
    <property type="project" value="UniProtKB-SubCell"/>
</dbReference>
<keyword evidence="4 8" id="KW-0653">Protein transport</keyword>